<organism evidence="1">
    <name type="scientific">Rhizophora mucronata</name>
    <name type="common">Asiatic mangrove</name>
    <dbReference type="NCBI Taxonomy" id="61149"/>
    <lineage>
        <taxon>Eukaryota</taxon>
        <taxon>Viridiplantae</taxon>
        <taxon>Streptophyta</taxon>
        <taxon>Embryophyta</taxon>
        <taxon>Tracheophyta</taxon>
        <taxon>Spermatophyta</taxon>
        <taxon>Magnoliopsida</taxon>
        <taxon>eudicotyledons</taxon>
        <taxon>Gunneridae</taxon>
        <taxon>Pentapetalae</taxon>
        <taxon>rosids</taxon>
        <taxon>fabids</taxon>
        <taxon>Malpighiales</taxon>
        <taxon>Rhizophoraceae</taxon>
        <taxon>Rhizophora</taxon>
    </lineage>
</organism>
<proteinExistence type="predicted"/>
<sequence>MRLRAKMNKKKKEINKKLHCYCNSYDDTTILETFARNHEL</sequence>
<protein>
    <submittedName>
        <fullName evidence="1">Uncharacterized protein</fullName>
    </submittedName>
</protein>
<evidence type="ECO:0000313" key="1">
    <source>
        <dbReference type="EMBL" id="MBX71733.1"/>
    </source>
</evidence>
<dbReference type="EMBL" id="GGEC01091249">
    <property type="protein sequence ID" value="MBX71733.1"/>
    <property type="molecule type" value="Transcribed_RNA"/>
</dbReference>
<reference evidence="1" key="1">
    <citation type="submission" date="2018-02" db="EMBL/GenBank/DDBJ databases">
        <title>Rhizophora mucronata_Transcriptome.</title>
        <authorList>
            <person name="Meera S.P."/>
            <person name="Sreeshan A."/>
            <person name="Augustine A."/>
        </authorList>
    </citation>
    <scope>NUCLEOTIDE SEQUENCE</scope>
    <source>
        <tissue evidence="1">Leaf</tissue>
    </source>
</reference>
<accession>A0A2P2QXM1</accession>
<name>A0A2P2QXM1_RHIMU</name>
<dbReference type="AlphaFoldDB" id="A0A2P2QXM1"/>